<sequence>DSLHSKHTCQTGTYTTCPSTLLLISSLTAAPSRSTRLVHFLLAKAASSASNMSPSVPTDSDVEYSDMIDLSVHAERRYGSSEGSAMSTTGMVPTMGVVGAESGSESESVEESGLGLPTRPVIVTSASPGIGSGTGLGLARETMRCRRSSRDRRGSPRHAGAEARRLAGAVKAWTWDWLITGRERLR</sequence>
<gene>
    <name evidence="2" type="ORF">FB45DRAFT_940160</name>
</gene>
<evidence type="ECO:0000313" key="2">
    <source>
        <dbReference type="EMBL" id="KAJ7612252.1"/>
    </source>
</evidence>
<organism evidence="2 3">
    <name type="scientific">Roridomyces roridus</name>
    <dbReference type="NCBI Taxonomy" id="1738132"/>
    <lineage>
        <taxon>Eukaryota</taxon>
        <taxon>Fungi</taxon>
        <taxon>Dikarya</taxon>
        <taxon>Basidiomycota</taxon>
        <taxon>Agaricomycotina</taxon>
        <taxon>Agaricomycetes</taxon>
        <taxon>Agaricomycetidae</taxon>
        <taxon>Agaricales</taxon>
        <taxon>Marasmiineae</taxon>
        <taxon>Mycenaceae</taxon>
        <taxon>Roridomyces</taxon>
    </lineage>
</organism>
<feature type="compositionally biased region" description="Basic and acidic residues" evidence="1">
    <location>
        <begin position="151"/>
        <end position="163"/>
    </location>
</feature>
<dbReference type="AlphaFoldDB" id="A0AAD7FCL0"/>
<dbReference type="Proteomes" id="UP001221142">
    <property type="component" value="Unassembled WGS sequence"/>
</dbReference>
<reference evidence="2" key="1">
    <citation type="submission" date="2023-03" db="EMBL/GenBank/DDBJ databases">
        <title>Massive genome expansion in bonnet fungi (Mycena s.s.) driven by repeated elements and novel gene families across ecological guilds.</title>
        <authorList>
            <consortium name="Lawrence Berkeley National Laboratory"/>
            <person name="Harder C.B."/>
            <person name="Miyauchi S."/>
            <person name="Viragh M."/>
            <person name="Kuo A."/>
            <person name="Thoen E."/>
            <person name="Andreopoulos B."/>
            <person name="Lu D."/>
            <person name="Skrede I."/>
            <person name="Drula E."/>
            <person name="Henrissat B."/>
            <person name="Morin E."/>
            <person name="Kohler A."/>
            <person name="Barry K."/>
            <person name="LaButti K."/>
            <person name="Morin E."/>
            <person name="Salamov A."/>
            <person name="Lipzen A."/>
            <person name="Mereny Z."/>
            <person name="Hegedus B."/>
            <person name="Baldrian P."/>
            <person name="Stursova M."/>
            <person name="Weitz H."/>
            <person name="Taylor A."/>
            <person name="Grigoriev I.V."/>
            <person name="Nagy L.G."/>
            <person name="Martin F."/>
            <person name="Kauserud H."/>
        </authorList>
    </citation>
    <scope>NUCLEOTIDE SEQUENCE</scope>
    <source>
        <strain evidence="2">9284</strain>
    </source>
</reference>
<protein>
    <submittedName>
        <fullName evidence="2">Uncharacterized protein</fullName>
    </submittedName>
</protein>
<proteinExistence type="predicted"/>
<dbReference type="EMBL" id="JARKIF010000031">
    <property type="protein sequence ID" value="KAJ7612252.1"/>
    <property type="molecule type" value="Genomic_DNA"/>
</dbReference>
<feature type="region of interest" description="Disordered" evidence="1">
    <location>
        <begin position="119"/>
        <end position="163"/>
    </location>
</feature>
<keyword evidence="3" id="KW-1185">Reference proteome</keyword>
<evidence type="ECO:0000256" key="1">
    <source>
        <dbReference type="SAM" id="MobiDB-lite"/>
    </source>
</evidence>
<evidence type="ECO:0000313" key="3">
    <source>
        <dbReference type="Proteomes" id="UP001221142"/>
    </source>
</evidence>
<comment type="caution">
    <text evidence="2">The sequence shown here is derived from an EMBL/GenBank/DDBJ whole genome shotgun (WGS) entry which is preliminary data.</text>
</comment>
<accession>A0AAD7FCL0</accession>
<name>A0AAD7FCL0_9AGAR</name>
<feature type="non-terminal residue" evidence="2">
    <location>
        <position position="186"/>
    </location>
</feature>